<protein>
    <submittedName>
        <fullName evidence="1">Uncharacterized protein</fullName>
    </submittedName>
</protein>
<dbReference type="InterPro" id="IPR051616">
    <property type="entry name" value="Cul2-RING_E3_ligase_SR"/>
</dbReference>
<organism evidence="1 2">
    <name type="scientific">Chytriomyces confervae</name>
    <dbReference type="NCBI Taxonomy" id="246404"/>
    <lineage>
        <taxon>Eukaryota</taxon>
        <taxon>Fungi</taxon>
        <taxon>Fungi incertae sedis</taxon>
        <taxon>Chytridiomycota</taxon>
        <taxon>Chytridiomycota incertae sedis</taxon>
        <taxon>Chytridiomycetes</taxon>
        <taxon>Chytridiales</taxon>
        <taxon>Chytriomycetaceae</taxon>
        <taxon>Chytriomyces</taxon>
    </lineage>
</organism>
<dbReference type="InterPro" id="IPR002110">
    <property type="entry name" value="Ankyrin_rpt"/>
</dbReference>
<dbReference type="Gene3D" id="1.25.40.20">
    <property type="entry name" value="Ankyrin repeat-containing domain"/>
    <property type="match status" value="1"/>
</dbReference>
<dbReference type="AlphaFoldDB" id="A0A507FEI8"/>
<sequence length="389" mass="42609">MNFQALPIEIGRLVAVRLPINEDLAAVATTSNTQLTRLLLFDFSFARAHLTMHLMIHPLDTISRAAWPLLPFTYKCAVYEHLITDLKYYNTRDLKCALYPLSPKHSVKLASTLMGGTWAHFDLEQHAFQLMDCLCSNASADALKLAVTHPNMVWTLATARLLFLHAIAGNRPDILKFLLTQTRMIPKFDATAYLGPLIETATQFGHASLVQQLLSDGRSDPTINDGAPLRKAASSGNAAIVTMLLLDARVHPNPISSTTKPAIVEAACRGHEQIVKLLLADPRTDPNLPYWSALELAVRDRRLAIVQILLKDDRVDPAANDSEVLYIACSSWNPDEELVSALIADGRVDPNCRAGALLLTAISLGRPGIVDALMEGARADRVKGQESQG</sequence>
<dbReference type="PANTHER" id="PTHR46224">
    <property type="entry name" value="ANKYRIN REPEAT FAMILY PROTEIN"/>
    <property type="match status" value="1"/>
</dbReference>
<keyword evidence="2" id="KW-1185">Reference proteome</keyword>
<gene>
    <name evidence="1" type="ORF">CcCBS67573_g05021</name>
</gene>
<dbReference type="STRING" id="246404.A0A507FEI8"/>
<dbReference type="EMBL" id="QEAP01000169">
    <property type="protein sequence ID" value="TPX73708.1"/>
    <property type="molecule type" value="Genomic_DNA"/>
</dbReference>
<dbReference type="OrthoDB" id="426293at2759"/>
<dbReference type="Pfam" id="PF12796">
    <property type="entry name" value="Ank_2"/>
    <property type="match status" value="1"/>
</dbReference>
<evidence type="ECO:0000313" key="1">
    <source>
        <dbReference type="EMBL" id="TPX73708.1"/>
    </source>
</evidence>
<dbReference type="SMART" id="SM00248">
    <property type="entry name" value="ANK"/>
    <property type="match status" value="5"/>
</dbReference>
<comment type="caution">
    <text evidence="1">The sequence shown here is derived from an EMBL/GenBank/DDBJ whole genome shotgun (WGS) entry which is preliminary data.</text>
</comment>
<dbReference type="PANTHER" id="PTHR46224:SF64">
    <property type="entry name" value="IQ MOTIF AND ANKYRIN REPEAT DOMAIN-CONTAINING PROTEIN 1"/>
    <property type="match status" value="1"/>
</dbReference>
<dbReference type="SUPFAM" id="SSF48403">
    <property type="entry name" value="Ankyrin repeat"/>
    <property type="match status" value="1"/>
</dbReference>
<name>A0A507FEI8_9FUNG</name>
<dbReference type="InterPro" id="IPR036770">
    <property type="entry name" value="Ankyrin_rpt-contain_sf"/>
</dbReference>
<reference evidence="1 2" key="1">
    <citation type="journal article" date="2019" name="Sci. Rep.">
        <title>Comparative genomics of chytrid fungi reveal insights into the obligate biotrophic and pathogenic lifestyle of Synchytrium endobioticum.</title>
        <authorList>
            <person name="van de Vossenberg B.T.L.H."/>
            <person name="Warris S."/>
            <person name="Nguyen H.D.T."/>
            <person name="van Gent-Pelzer M.P.E."/>
            <person name="Joly D.L."/>
            <person name="van de Geest H.C."/>
            <person name="Bonants P.J.M."/>
            <person name="Smith D.S."/>
            <person name="Levesque C.A."/>
            <person name="van der Lee T.A.J."/>
        </authorList>
    </citation>
    <scope>NUCLEOTIDE SEQUENCE [LARGE SCALE GENOMIC DNA]</scope>
    <source>
        <strain evidence="1 2">CBS 675.73</strain>
    </source>
</reference>
<dbReference type="Proteomes" id="UP000320333">
    <property type="component" value="Unassembled WGS sequence"/>
</dbReference>
<proteinExistence type="predicted"/>
<accession>A0A507FEI8</accession>
<evidence type="ECO:0000313" key="2">
    <source>
        <dbReference type="Proteomes" id="UP000320333"/>
    </source>
</evidence>